<dbReference type="EMBL" id="CAFBMK010000518">
    <property type="protein sequence ID" value="CAB4962565.1"/>
    <property type="molecule type" value="Genomic_DNA"/>
</dbReference>
<dbReference type="InterPro" id="IPR000192">
    <property type="entry name" value="Aminotrans_V_dom"/>
</dbReference>
<reference evidence="3" key="1">
    <citation type="submission" date="2020-05" db="EMBL/GenBank/DDBJ databases">
        <authorList>
            <person name="Chiriac C."/>
            <person name="Salcher M."/>
            <person name="Ghai R."/>
            <person name="Kavagutti S V."/>
        </authorList>
    </citation>
    <scope>NUCLEOTIDE SEQUENCE</scope>
</reference>
<dbReference type="Pfam" id="PF00266">
    <property type="entry name" value="Aminotran_5"/>
    <property type="match status" value="2"/>
</dbReference>
<evidence type="ECO:0000259" key="2">
    <source>
        <dbReference type="Pfam" id="PF00266"/>
    </source>
</evidence>
<feature type="domain" description="Aminotransferase class V" evidence="2">
    <location>
        <begin position="298"/>
        <end position="439"/>
    </location>
</feature>
<dbReference type="InterPro" id="IPR015424">
    <property type="entry name" value="PyrdxlP-dep_Trfase"/>
</dbReference>
<accession>A0A6J7L3T7</accession>
<feature type="domain" description="Aminotransferase class V" evidence="2">
    <location>
        <begin position="41"/>
        <end position="279"/>
    </location>
</feature>
<dbReference type="PANTHER" id="PTHR43586">
    <property type="entry name" value="CYSTEINE DESULFURASE"/>
    <property type="match status" value="1"/>
</dbReference>
<gene>
    <name evidence="3" type="ORF">UFOPK3564_04165</name>
</gene>
<dbReference type="Gene3D" id="3.40.640.10">
    <property type="entry name" value="Type I PLP-dependent aspartate aminotransferase-like (Major domain)"/>
    <property type="match status" value="1"/>
</dbReference>
<organism evidence="3">
    <name type="scientific">freshwater metagenome</name>
    <dbReference type="NCBI Taxonomy" id="449393"/>
    <lineage>
        <taxon>unclassified sequences</taxon>
        <taxon>metagenomes</taxon>
        <taxon>ecological metagenomes</taxon>
    </lineage>
</organism>
<keyword evidence="1" id="KW-0663">Pyridoxal phosphate</keyword>
<evidence type="ECO:0000313" key="3">
    <source>
        <dbReference type="EMBL" id="CAB4962565.1"/>
    </source>
</evidence>
<protein>
    <submittedName>
        <fullName evidence="3">Unannotated protein</fullName>
    </submittedName>
</protein>
<sequence>MSTIETVRPSASRAAEQPLLPVVGGDLRVPLLDGSTVRFANLDYAATAPALAFVAERVARVLPFSGSVHRGAGLPSQVSSALYEAARRSIGAALGAGPDDLVVLTRNTTDAANLLASAIPAGAGDVVTLDLEHHANLLPWTRTAGGAHRCVPHADTIDGTFARLEGELRRGGVALVALTGASNVTGELLPVERAAALAHAHGARLFVDAAQLAPHRAVDLAGLGADYLALSGHKLYAPYGTGVLVGRRDWLDAADPYLAGGGAVREVATVPVAGIDGAPRAAGRGDVAAEARAATPVRLATRTDWATGPARHEAGTPNLVGAVAIAAAFEALGELEETAREDHEEALRRRVLDGIANIDGVHALRIFEEDGAEAIGVVAFAVDGFAPGHVGAYLSAEHGIGVRDGRFCAHPLLQRFGRPEGALRASFGVGSRAEDADRLVESLRRLADEGPRHRYCETPGGWVPERDTRDLAAWTGLDLGLEGAAPATRSPCGNG</sequence>
<dbReference type="AlphaFoldDB" id="A0A6J7L3T7"/>
<name>A0A6J7L3T7_9ZZZZ</name>
<evidence type="ECO:0000256" key="1">
    <source>
        <dbReference type="ARBA" id="ARBA00022898"/>
    </source>
</evidence>
<dbReference type="InterPro" id="IPR015422">
    <property type="entry name" value="PyrdxlP-dep_Trfase_small"/>
</dbReference>
<dbReference type="InterPro" id="IPR015421">
    <property type="entry name" value="PyrdxlP-dep_Trfase_major"/>
</dbReference>
<proteinExistence type="predicted"/>
<dbReference type="PANTHER" id="PTHR43586:SF8">
    <property type="entry name" value="CYSTEINE DESULFURASE 1, CHLOROPLASTIC"/>
    <property type="match status" value="1"/>
</dbReference>
<dbReference type="Gene3D" id="3.90.1150.10">
    <property type="entry name" value="Aspartate Aminotransferase, domain 1"/>
    <property type="match status" value="1"/>
</dbReference>
<dbReference type="SUPFAM" id="SSF53383">
    <property type="entry name" value="PLP-dependent transferases"/>
    <property type="match status" value="1"/>
</dbReference>